<evidence type="ECO:0000256" key="2">
    <source>
        <dbReference type="SAM" id="SignalP"/>
    </source>
</evidence>
<evidence type="ECO:0000256" key="1">
    <source>
        <dbReference type="SAM" id="MobiDB-lite"/>
    </source>
</evidence>
<sequence length="179" mass="19912">MRVKRRLLPILCSLIAVMSVAPAAHADPPNRPGKEPPIAPRVDGGPIPGAPTYELREGEVVAADEMTVQGVYLPFNFGFSFAYSLSSRTFWPSYSGRACVNLRGTGSSDPTWYGREIRVEMWNAYGTDTKVGPTVRYSVNGNYYGYCWTGLYPYHEHYFRLTKDWGGSNGVWGDGWASQ</sequence>
<feature type="region of interest" description="Disordered" evidence="1">
    <location>
        <begin position="25"/>
        <end position="46"/>
    </location>
</feature>
<name>A0A918G832_9PSEU</name>
<comment type="caution">
    <text evidence="3">The sequence shown here is derived from an EMBL/GenBank/DDBJ whole genome shotgun (WGS) entry which is preliminary data.</text>
</comment>
<evidence type="ECO:0000313" key="3">
    <source>
        <dbReference type="EMBL" id="GGS22825.1"/>
    </source>
</evidence>
<reference evidence="3" key="1">
    <citation type="journal article" date="2014" name="Int. J. Syst. Evol. Microbiol.">
        <title>Complete genome sequence of Corynebacterium casei LMG S-19264T (=DSM 44701T), isolated from a smear-ripened cheese.</title>
        <authorList>
            <consortium name="US DOE Joint Genome Institute (JGI-PGF)"/>
            <person name="Walter F."/>
            <person name="Albersmeier A."/>
            <person name="Kalinowski J."/>
            <person name="Ruckert C."/>
        </authorList>
    </citation>
    <scope>NUCLEOTIDE SEQUENCE</scope>
    <source>
        <strain evidence="3">JCM 3276</strain>
    </source>
</reference>
<dbReference type="Proteomes" id="UP000660680">
    <property type="component" value="Unassembled WGS sequence"/>
</dbReference>
<feature type="compositionally biased region" description="Pro residues" evidence="1">
    <location>
        <begin position="29"/>
        <end position="39"/>
    </location>
</feature>
<feature type="signal peptide" evidence="2">
    <location>
        <begin position="1"/>
        <end position="26"/>
    </location>
</feature>
<keyword evidence="2" id="KW-0732">Signal</keyword>
<protein>
    <submittedName>
        <fullName evidence="3">Uncharacterized protein</fullName>
    </submittedName>
</protein>
<evidence type="ECO:0000313" key="4">
    <source>
        <dbReference type="Proteomes" id="UP000660680"/>
    </source>
</evidence>
<proteinExistence type="predicted"/>
<feature type="chain" id="PRO_5038093999" evidence="2">
    <location>
        <begin position="27"/>
        <end position="179"/>
    </location>
</feature>
<dbReference type="EMBL" id="BMRB01000001">
    <property type="protein sequence ID" value="GGS22825.1"/>
    <property type="molecule type" value="Genomic_DNA"/>
</dbReference>
<reference evidence="3" key="2">
    <citation type="submission" date="2020-09" db="EMBL/GenBank/DDBJ databases">
        <authorList>
            <person name="Sun Q."/>
            <person name="Ohkuma M."/>
        </authorList>
    </citation>
    <scope>NUCLEOTIDE SEQUENCE</scope>
    <source>
        <strain evidence="3">JCM 3276</strain>
    </source>
</reference>
<accession>A0A918G832</accession>
<gene>
    <name evidence="3" type="ORF">GCM10010171_14590</name>
</gene>
<dbReference type="AlphaFoldDB" id="A0A918G832"/>
<keyword evidence="4" id="KW-1185">Reference proteome</keyword>
<organism evidence="3 4">
    <name type="scientific">Actinokineospora fastidiosa</name>
    <dbReference type="NCBI Taxonomy" id="1816"/>
    <lineage>
        <taxon>Bacteria</taxon>
        <taxon>Bacillati</taxon>
        <taxon>Actinomycetota</taxon>
        <taxon>Actinomycetes</taxon>
        <taxon>Pseudonocardiales</taxon>
        <taxon>Pseudonocardiaceae</taxon>
        <taxon>Actinokineospora</taxon>
    </lineage>
</organism>